<reference evidence="9" key="1">
    <citation type="journal article" date="2020" name="Stud. Mycol.">
        <title>101 Dothideomycetes genomes: a test case for predicting lifestyles and emergence of pathogens.</title>
        <authorList>
            <person name="Haridas S."/>
            <person name="Albert R."/>
            <person name="Binder M."/>
            <person name="Bloem J."/>
            <person name="Labutti K."/>
            <person name="Salamov A."/>
            <person name="Andreopoulos B."/>
            <person name="Baker S."/>
            <person name="Barry K."/>
            <person name="Bills G."/>
            <person name="Bluhm B."/>
            <person name="Cannon C."/>
            <person name="Castanera R."/>
            <person name="Culley D."/>
            <person name="Daum C."/>
            <person name="Ezra D."/>
            <person name="Gonzalez J."/>
            <person name="Henrissat B."/>
            <person name="Kuo A."/>
            <person name="Liang C."/>
            <person name="Lipzen A."/>
            <person name="Lutzoni F."/>
            <person name="Magnuson J."/>
            <person name="Mondo S."/>
            <person name="Nolan M."/>
            <person name="Ohm R."/>
            <person name="Pangilinan J."/>
            <person name="Park H.-J."/>
            <person name="Ramirez L."/>
            <person name="Alfaro M."/>
            <person name="Sun H."/>
            <person name="Tritt A."/>
            <person name="Yoshinaga Y."/>
            <person name="Zwiers L.-H."/>
            <person name="Turgeon B."/>
            <person name="Goodwin S."/>
            <person name="Spatafora J."/>
            <person name="Crous P."/>
            <person name="Grigoriev I."/>
        </authorList>
    </citation>
    <scope>NUCLEOTIDE SEQUENCE</scope>
    <source>
        <strain evidence="9">CBS 121167</strain>
    </source>
</reference>
<feature type="transmembrane region" description="Helical" evidence="7">
    <location>
        <begin position="118"/>
        <end position="137"/>
    </location>
</feature>
<evidence type="ECO:0000313" key="9">
    <source>
        <dbReference type="EMBL" id="KAF2135838.1"/>
    </source>
</evidence>
<feature type="transmembrane region" description="Helical" evidence="7">
    <location>
        <begin position="178"/>
        <end position="199"/>
    </location>
</feature>
<dbReference type="FunFam" id="1.20.1250.20:FF:000013">
    <property type="entry name" value="MFS general substrate transporter"/>
    <property type="match status" value="1"/>
</dbReference>
<feature type="transmembrane region" description="Helical" evidence="7">
    <location>
        <begin position="315"/>
        <end position="334"/>
    </location>
</feature>
<dbReference type="OrthoDB" id="2250022at2759"/>
<feature type="transmembrane region" description="Helical" evidence="7">
    <location>
        <begin position="406"/>
        <end position="427"/>
    </location>
</feature>
<dbReference type="GO" id="GO:0016020">
    <property type="term" value="C:membrane"/>
    <property type="evidence" value="ECO:0007669"/>
    <property type="project" value="UniProtKB-SubCell"/>
</dbReference>
<dbReference type="Proteomes" id="UP000799438">
    <property type="component" value="Unassembled WGS sequence"/>
</dbReference>
<gene>
    <name evidence="9" type="ORF">K452DRAFT_238615</name>
</gene>
<keyword evidence="10" id="KW-1185">Reference proteome</keyword>
<feature type="transmembrane region" description="Helical" evidence="7">
    <location>
        <begin position="48"/>
        <end position="65"/>
    </location>
</feature>
<organism evidence="9 10">
    <name type="scientific">Aplosporella prunicola CBS 121167</name>
    <dbReference type="NCBI Taxonomy" id="1176127"/>
    <lineage>
        <taxon>Eukaryota</taxon>
        <taxon>Fungi</taxon>
        <taxon>Dikarya</taxon>
        <taxon>Ascomycota</taxon>
        <taxon>Pezizomycotina</taxon>
        <taxon>Dothideomycetes</taxon>
        <taxon>Dothideomycetes incertae sedis</taxon>
        <taxon>Botryosphaeriales</taxon>
        <taxon>Aplosporellaceae</taxon>
        <taxon>Aplosporella</taxon>
    </lineage>
</organism>
<name>A0A6A6AX44_9PEZI</name>
<keyword evidence="5 7" id="KW-0472">Membrane</keyword>
<evidence type="ECO:0000259" key="8">
    <source>
        <dbReference type="PROSITE" id="PS50850"/>
    </source>
</evidence>
<dbReference type="GeneID" id="54295159"/>
<evidence type="ECO:0000256" key="5">
    <source>
        <dbReference type="ARBA" id="ARBA00023136"/>
    </source>
</evidence>
<evidence type="ECO:0000256" key="3">
    <source>
        <dbReference type="ARBA" id="ARBA00022692"/>
    </source>
</evidence>
<keyword evidence="2" id="KW-0813">Transport</keyword>
<evidence type="ECO:0000256" key="6">
    <source>
        <dbReference type="SAM" id="MobiDB-lite"/>
    </source>
</evidence>
<evidence type="ECO:0000256" key="7">
    <source>
        <dbReference type="SAM" id="Phobius"/>
    </source>
</evidence>
<feature type="region of interest" description="Disordered" evidence="6">
    <location>
        <begin position="1"/>
        <end position="22"/>
    </location>
</feature>
<dbReference type="GO" id="GO:0022857">
    <property type="term" value="F:transmembrane transporter activity"/>
    <property type="evidence" value="ECO:0007669"/>
    <property type="project" value="InterPro"/>
</dbReference>
<dbReference type="EMBL" id="ML995549">
    <property type="protein sequence ID" value="KAF2135838.1"/>
    <property type="molecule type" value="Genomic_DNA"/>
</dbReference>
<dbReference type="Gene3D" id="1.20.1250.20">
    <property type="entry name" value="MFS general substrate transporter like domains"/>
    <property type="match status" value="2"/>
</dbReference>
<feature type="domain" description="Major facilitator superfamily (MFS) profile" evidence="8">
    <location>
        <begin position="52"/>
        <end position="467"/>
    </location>
</feature>
<dbReference type="InterPro" id="IPR020846">
    <property type="entry name" value="MFS_dom"/>
</dbReference>
<feature type="transmembrane region" description="Helical" evidence="7">
    <location>
        <begin position="143"/>
        <end position="166"/>
    </location>
</feature>
<protein>
    <recommendedName>
        <fullName evidence="8">Major facilitator superfamily (MFS) profile domain-containing protein</fullName>
    </recommendedName>
</protein>
<feature type="transmembrane region" description="Helical" evidence="7">
    <location>
        <begin position="439"/>
        <end position="460"/>
    </location>
</feature>
<keyword evidence="3 7" id="KW-0812">Transmembrane</keyword>
<dbReference type="SUPFAM" id="SSF103473">
    <property type="entry name" value="MFS general substrate transporter"/>
    <property type="match status" value="1"/>
</dbReference>
<dbReference type="Pfam" id="PF07690">
    <property type="entry name" value="MFS_1"/>
    <property type="match status" value="1"/>
</dbReference>
<comment type="subcellular location">
    <subcellularLocation>
        <location evidence="1">Membrane</location>
        <topology evidence="1">Multi-pass membrane protein</topology>
    </subcellularLocation>
</comment>
<feature type="transmembrane region" description="Helical" evidence="7">
    <location>
        <begin position="89"/>
        <end position="111"/>
    </location>
</feature>
<dbReference type="InterPro" id="IPR011701">
    <property type="entry name" value="MFS"/>
</dbReference>
<evidence type="ECO:0000256" key="1">
    <source>
        <dbReference type="ARBA" id="ARBA00004141"/>
    </source>
</evidence>
<evidence type="ECO:0000313" key="10">
    <source>
        <dbReference type="Proteomes" id="UP000799438"/>
    </source>
</evidence>
<sequence>MVSIKSPVVGSRDDGSSISDPSKNRLALAQTLSLEDFAVVEESLKRKLDIRLLGTLFLIFIMNYLDRNNIAAAKVAGIKETLNLSSTEYSTAVSILFVGYILMQIPSNVFLSQLRPSIYLPTVMAIWGTLSACTGAVKGMGGLYSIRFFLGIVEACYYPGALFLLSSFYKRSELGTRCSILFAGSQLGSAFSGLIGAGIKQGLDGARGIEAWRWLFIIEGSITVFIAICAVFLLPDWPSNTKWLSPKERSVAEWRLICDAGQVDEDDEKWSYGFKMAFVDWRMYIFAFLLLCVQVASATSNFFPSVVDTLGFSKTNTLLLTVPPYIISVFLIIANNHSSDRLGNSSFHVIGPMLLALIGFIVASSTLNTGARYFAMILMVSGGHGSNAVIVAWIQKTMLRPRIKRAAAVAFVNAVGNVAQVFSSYLYQDETAPRYVPAMAANSAFAVVAITMALVIRIILLRANKELDNGSKDVADVMKGEAQAEIGGLTQEEQKERKKGFRYIA</sequence>
<dbReference type="RefSeq" id="XP_033391556.1">
    <property type="nucleotide sequence ID" value="XM_033537663.1"/>
</dbReference>
<dbReference type="InterPro" id="IPR036259">
    <property type="entry name" value="MFS_trans_sf"/>
</dbReference>
<dbReference type="AlphaFoldDB" id="A0A6A6AX44"/>
<keyword evidence="4 7" id="KW-1133">Transmembrane helix</keyword>
<evidence type="ECO:0000256" key="4">
    <source>
        <dbReference type="ARBA" id="ARBA00022989"/>
    </source>
</evidence>
<evidence type="ECO:0000256" key="2">
    <source>
        <dbReference type="ARBA" id="ARBA00022448"/>
    </source>
</evidence>
<accession>A0A6A6AX44</accession>
<feature type="transmembrane region" description="Helical" evidence="7">
    <location>
        <begin position="346"/>
        <end position="367"/>
    </location>
</feature>
<dbReference type="PROSITE" id="PS50850">
    <property type="entry name" value="MFS"/>
    <property type="match status" value="1"/>
</dbReference>
<dbReference type="PANTHER" id="PTHR43791:SF92">
    <property type="entry name" value="AGL026WP"/>
    <property type="match status" value="1"/>
</dbReference>
<dbReference type="FunFam" id="1.20.1250.20:FF:000057">
    <property type="entry name" value="MFS general substrate transporter"/>
    <property type="match status" value="1"/>
</dbReference>
<feature type="transmembrane region" description="Helical" evidence="7">
    <location>
        <begin position="211"/>
        <end position="234"/>
    </location>
</feature>
<feature type="transmembrane region" description="Helical" evidence="7">
    <location>
        <begin position="283"/>
        <end position="303"/>
    </location>
</feature>
<proteinExistence type="predicted"/>
<dbReference type="PANTHER" id="PTHR43791">
    <property type="entry name" value="PERMEASE-RELATED"/>
    <property type="match status" value="1"/>
</dbReference>